<evidence type="ECO:0000313" key="2">
    <source>
        <dbReference type="Proteomes" id="UP000215002"/>
    </source>
</evidence>
<reference evidence="1 2" key="1">
    <citation type="submission" date="2017-08" db="EMBL/GenBank/DDBJ databases">
        <title>Complete genome sequence of Mucilaginibacter sp. strain BJC16-A31.</title>
        <authorList>
            <consortium name="Henan University of Science and Technology"/>
            <person name="You X."/>
        </authorList>
    </citation>
    <scope>NUCLEOTIDE SEQUENCE [LARGE SCALE GENOMIC DNA]</scope>
    <source>
        <strain evidence="1 2">BJC16-A31</strain>
    </source>
</reference>
<dbReference type="Proteomes" id="UP000215002">
    <property type="component" value="Chromosome"/>
</dbReference>
<dbReference type="EMBL" id="CP022743">
    <property type="protein sequence ID" value="ASU32280.1"/>
    <property type="molecule type" value="Genomic_DNA"/>
</dbReference>
<dbReference type="AlphaFoldDB" id="A0A223NRA3"/>
<sequence>MIRISRIELTNAQKKIKTAGNIFFGFPGKLNSPPMLTAVLIFNKTVLFYC</sequence>
<organism evidence="1 2">
    <name type="scientific">Mucilaginibacter xinganensis</name>
    <dbReference type="NCBI Taxonomy" id="1234841"/>
    <lineage>
        <taxon>Bacteria</taxon>
        <taxon>Pseudomonadati</taxon>
        <taxon>Bacteroidota</taxon>
        <taxon>Sphingobacteriia</taxon>
        <taxon>Sphingobacteriales</taxon>
        <taxon>Sphingobacteriaceae</taxon>
        <taxon>Mucilaginibacter</taxon>
    </lineage>
</organism>
<protein>
    <submittedName>
        <fullName evidence="1">Uncharacterized protein</fullName>
    </submittedName>
</protein>
<proteinExistence type="predicted"/>
<gene>
    <name evidence="1" type="ORF">MuYL_0377</name>
</gene>
<accession>A0A223NRA3</accession>
<name>A0A223NRA3_9SPHI</name>
<dbReference type="KEGG" id="muc:MuYL_0377"/>
<evidence type="ECO:0000313" key="1">
    <source>
        <dbReference type="EMBL" id="ASU32280.1"/>
    </source>
</evidence>
<keyword evidence="2" id="KW-1185">Reference proteome</keyword>